<evidence type="ECO:0000313" key="3">
    <source>
        <dbReference type="EMBL" id="CAB9521980.1"/>
    </source>
</evidence>
<dbReference type="EMBL" id="CAICTM010001254">
    <property type="protein sequence ID" value="CAB9521980.1"/>
    <property type="molecule type" value="Genomic_DNA"/>
</dbReference>
<keyword evidence="2" id="KW-0677">Repeat</keyword>
<name>A0A9N8HRC0_9STRA</name>
<dbReference type="InterPro" id="IPR032675">
    <property type="entry name" value="LRR_dom_sf"/>
</dbReference>
<accession>A0A9N8HRC0</accession>
<protein>
    <submittedName>
        <fullName evidence="3">Uncharacterized protein</fullName>
    </submittedName>
</protein>
<sequence length="104" mass="11462">MKEMSLRSNEFDAPQFDAPLPSELGQLTDFFGLWLNDCNITGSIPSEFGLMSSLQVLNLRNNSLGGVVPSELGRIEQLRELDLSSLPLLSGSFPFDTFVKTLPL</sequence>
<dbReference type="Gene3D" id="3.80.10.10">
    <property type="entry name" value="Ribonuclease Inhibitor"/>
    <property type="match status" value="1"/>
</dbReference>
<dbReference type="OrthoDB" id="1719627at2759"/>
<dbReference type="PANTHER" id="PTHR48064">
    <property type="entry name" value="OS01G0750400 PROTEIN"/>
    <property type="match status" value="1"/>
</dbReference>
<dbReference type="InterPro" id="IPR053038">
    <property type="entry name" value="RLP_Defense"/>
</dbReference>
<keyword evidence="1" id="KW-0433">Leucine-rich repeat</keyword>
<dbReference type="Proteomes" id="UP001153069">
    <property type="component" value="Unassembled WGS sequence"/>
</dbReference>
<evidence type="ECO:0000313" key="4">
    <source>
        <dbReference type="Proteomes" id="UP001153069"/>
    </source>
</evidence>
<evidence type="ECO:0000256" key="2">
    <source>
        <dbReference type="ARBA" id="ARBA00022737"/>
    </source>
</evidence>
<gene>
    <name evidence="3" type="ORF">SEMRO_1256_G256571.1</name>
</gene>
<keyword evidence="4" id="KW-1185">Reference proteome</keyword>
<comment type="caution">
    <text evidence="3">The sequence shown here is derived from an EMBL/GenBank/DDBJ whole genome shotgun (WGS) entry which is preliminary data.</text>
</comment>
<dbReference type="FunFam" id="3.80.10.10:FF:000041">
    <property type="entry name" value="LRR receptor-like serine/threonine-protein kinase ERECTA"/>
    <property type="match status" value="1"/>
</dbReference>
<dbReference type="AlphaFoldDB" id="A0A9N8HRC0"/>
<proteinExistence type="predicted"/>
<evidence type="ECO:0000256" key="1">
    <source>
        <dbReference type="ARBA" id="ARBA00022614"/>
    </source>
</evidence>
<organism evidence="3 4">
    <name type="scientific">Seminavis robusta</name>
    <dbReference type="NCBI Taxonomy" id="568900"/>
    <lineage>
        <taxon>Eukaryota</taxon>
        <taxon>Sar</taxon>
        <taxon>Stramenopiles</taxon>
        <taxon>Ochrophyta</taxon>
        <taxon>Bacillariophyta</taxon>
        <taxon>Bacillariophyceae</taxon>
        <taxon>Bacillariophycidae</taxon>
        <taxon>Naviculales</taxon>
        <taxon>Naviculaceae</taxon>
        <taxon>Seminavis</taxon>
    </lineage>
</organism>
<dbReference type="SUPFAM" id="SSF52058">
    <property type="entry name" value="L domain-like"/>
    <property type="match status" value="1"/>
</dbReference>
<dbReference type="Pfam" id="PF13855">
    <property type="entry name" value="LRR_8"/>
    <property type="match status" value="1"/>
</dbReference>
<reference evidence="3" key="1">
    <citation type="submission" date="2020-06" db="EMBL/GenBank/DDBJ databases">
        <authorList>
            <consortium name="Plant Systems Biology data submission"/>
        </authorList>
    </citation>
    <scope>NUCLEOTIDE SEQUENCE</scope>
    <source>
        <strain evidence="3">D6</strain>
    </source>
</reference>
<dbReference type="InterPro" id="IPR001611">
    <property type="entry name" value="Leu-rich_rpt"/>
</dbReference>
<dbReference type="PANTHER" id="PTHR48064:SF6">
    <property type="entry name" value="RECEPTOR-LIKE PROTEIN KINASE 2"/>
    <property type="match status" value="1"/>
</dbReference>